<evidence type="ECO:0000259" key="7">
    <source>
        <dbReference type="SMART" id="SM00382"/>
    </source>
</evidence>
<dbReference type="Pfam" id="PF13086">
    <property type="entry name" value="AAA_11"/>
    <property type="match status" value="1"/>
</dbReference>
<dbReference type="InterPro" id="IPR003593">
    <property type="entry name" value="AAA+_ATPase"/>
</dbReference>
<dbReference type="Pfam" id="PF13087">
    <property type="entry name" value="AAA_12"/>
    <property type="match status" value="1"/>
</dbReference>
<dbReference type="eggNOG" id="COG1112">
    <property type="taxonomic scope" value="Bacteria"/>
</dbReference>
<dbReference type="eggNOG" id="COG0507">
    <property type="taxonomic scope" value="Bacteria"/>
</dbReference>
<keyword evidence="6" id="KW-0175">Coiled coil</keyword>
<dbReference type="Gene3D" id="3.40.50.300">
    <property type="entry name" value="P-loop containing nucleotide triphosphate hydrolases"/>
    <property type="match status" value="2"/>
</dbReference>
<dbReference type="GO" id="GO:0005524">
    <property type="term" value="F:ATP binding"/>
    <property type="evidence" value="ECO:0007669"/>
    <property type="project" value="UniProtKB-KW"/>
</dbReference>
<dbReference type="InterPro" id="IPR041677">
    <property type="entry name" value="DNA2/NAM7_AAA_11"/>
</dbReference>
<evidence type="ECO:0000256" key="2">
    <source>
        <dbReference type="ARBA" id="ARBA00022741"/>
    </source>
</evidence>
<keyword evidence="2" id="KW-0547">Nucleotide-binding</keyword>
<dbReference type="SMART" id="SM00382">
    <property type="entry name" value="AAA"/>
    <property type="match status" value="1"/>
</dbReference>
<evidence type="ECO:0000313" key="8">
    <source>
        <dbReference type="EMBL" id="GAD81474.1"/>
    </source>
</evidence>
<comment type="similarity">
    <text evidence="1">Belongs to the DNA2/NAM7 helicase family.</text>
</comment>
<evidence type="ECO:0000256" key="1">
    <source>
        <dbReference type="ARBA" id="ARBA00007913"/>
    </source>
</evidence>
<keyword evidence="5" id="KW-0067">ATP-binding</keyword>
<dbReference type="GO" id="GO:0016787">
    <property type="term" value="F:hydrolase activity"/>
    <property type="evidence" value="ECO:0007669"/>
    <property type="project" value="UniProtKB-KW"/>
</dbReference>
<dbReference type="AlphaFoldDB" id="U5E8H4"/>
<reference evidence="8 9" key="1">
    <citation type="journal article" date="2014" name="BMC Genomics">
        <title>Genome based analysis of type-I polyketide synthase and nonribosomal peptide synthetase gene clusters in seven strains of five representative Nocardia species.</title>
        <authorList>
            <person name="Komaki H."/>
            <person name="Ichikawa N."/>
            <person name="Hosoyama A."/>
            <person name="Takahashi-Nakaguchi A."/>
            <person name="Matsuzawa T."/>
            <person name="Suzuki K."/>
            <person name="Fujita N."/>
            <person name="Gonoi T."/>
        </authorList>
    </citation>
    <scope>NUCLEOTIDE SEQUENCE [LARGE SCALE GENOMIC DNA]</scope>
    <source>
        <strain evidence="8 9">NBRC 15531</strain>
    </source>
</reference>
<comment type="caution">
    <text evidence="8">The sequence shown here is derived from an EMBL/GenBank/DDBJ whole genome shotgun (WGS) entry which is preliminary data.</text>
</comment>
<dbReference type="PANTHER" id="PTHR43788:SF8">
    <property type="entry name" value="DNA-BINDING PROTEIN SMUBP-2"/>
    <property type="match status" value="1"/>
</dbReference>
<dbReference type="EMBL" id="BAFO02000001">
    <property type="protein sequence ID" value="GAD81474.1"/>
    <property type="molecule type" value="Genomic_DNA"/>
</dbReference>
<dbReference type="STRING" id="1824.SAMN05444423_111154"/>
<dbReference type="GO" id="GO:0043139">
    <property type="term" value="F:5'-3' DNA helicase activity"/>
    <property type="evidence" value="ECO:0007669"/>
    <property type="project" value="TreeGrafter"/>
</dbReference>
<evidence type="ECO:0000313" key="9">
    <source>
        <dbReference type="Proteomes" id="UP000017048"/>
    </source>
</evidence>
<evidence type="ECO:0000256" key="5">
    <source>
        <dbReference type="ARBA" id="ARBA00022840"/>
    </source>
</evidence>
<dbReference type="InterPro" id="IPR050534">
    <property type="entry name" value="Coronavir_polyprotein_1ab"/>
</dbReference>
<feature type="coiled-coil region" evidence="6">
    <location>
        <begin position="384"/>
        <end position="411"/>
    </location>
</feature>
<dbReference type="InterPro" id="IPR027417">
    <property type="entry name" value="P-loop_NTPase"/>
</dbReference>
<evidence type="ECO:0000256" key="3">
    <source>
        <dbReference type="ARBA" id="ARBA00022801"/>
    </source>
</evidence>
<organism evidence="8 9">
    <name type="scientific">Nocardia asteroides NBRC 15531</name>
    <dbReference type="NCBI Taxonomy" id="1110697"/>
    <lineage>
        <taxon>Bacteria</taxon>
        <taxon>Bacillati</taxon>
        <taxon>Actinomycetota</taxon>
        <taxon>Actinomycetes</taxon>
        <taxon>Mycobacteriales</taxon>
        <taxon>Nocardiaceae</taxon>
        <taxon>Nocardia</taxon>
    </lineage>
</organism>
<dbReference type="SUPFAM" id="SSF52540">
    <property type="entry name" value="P-loop containing nucleoside triphosphate hydrolases"/>
    <property type="match status" value="1"/>
</dbReference>
<dbReference type="OrthoDB" id="3197455at2"/>
<protein>
    <recommendedName>
        <fullName evidence="7">AAA+ ATPase domain-containing protein</fullName>
    </recommendedName>
</protein>
<keyword evidence="4" id="KW-0347">Helicase</keyword>
<dbReference type="GeneID" id="91516219"/>
<evidence type="ECO:0000256" key="6">
    <source>
        <dbReference type="SAM" id="Coils"/>
    </source>
</evidence>
<proteinExistence type="inferred from homology"/>
<accession>U5E8H4</accession>
<keyword evidence="9" id="KW-1185">Reference proteome</keyword>
<dbReference type="Proteomes" id="UP000017048">
    <property type="component" value="Unassembled WGS sequence"/>
</dbReference>
<dbReference type="RefSeq" id="WP_022565432.1">
    <property type="nucleotide sequence ID" value="NZ_BAFO02000001.1"/>
</dbReference>
<dbReference type="InterPro" id="IPR041679">
    <property type="entry name" value="DNA2/NAM7-like_C"/>
</dbReference>
<feature type="domain" description="AAA+ ATPase" evidence="7">
    <location>
        <begin position="295"/>
        <end position="573"/>
    </location>
</feature>
<gene>
    <name evidence="8" type="ORF">NCAST_01_00420</name>
</gene>
<dbReference type="PANTHER" id="PTHR43788">
    <property type="entry name" value="DNA2/NAM7 HELICASE FAMILY MEMBER"/>
    <property type="match status" value="1"/>
</dbReference>
<name>U5E8H4_NOCAS</name>
<keyword evidence="3" id="KW-0378">Hydrolase</keyword>
<evidence type="ECO:0000256" key="4">
    <source>
        <dbReference type="ARBA" id="ARBA00022806"/>
    </source>
</evidence>
<sequence length="932" mass="100759">MTKSRSDRKQQAIRLVLDAGPRTTAELVAQLAERGVRIDSTELFLLCNEFGLATFDAATNTWAVPGTVRLAPTRPERREADRQVGLRRQPGIDISSRVELRKMRELLLDDETPDTPTEYPIHPSWPAIAAQVSAALRDELSTVTRQRTQQEIPLVAGELVERAPTRLIVRYEIQSSDNVREGLTATLVPAEHSGAAEPVEAEVLSQFGAEITLKLPADSVFRETARLRCDLSWLVHRQIQTYADFRADAAPGFCTEAALATISAAGLLDTVPPVDPCFAVGLNDRQACAVAHGLQPRVTWLWGPPGTGKTTTLAALLAELLDSGRTVLLAAPTNAAVDVALSALLARRPNFRNGEIARIGVTDNTALVGLPTPVVLDEIAAVAGERAARRLVEIQAELSELRDRLKVATEAKSPDRSALTRKIADHTEFQRELNALLGDVRDQVIRKAKLVACTTHQVMLKGLHSKNFDTVIIDEASMVSSSMAMLVAGAGNGHTVIAGDFRQLSPIVQADTPGSREWLGRSAFEKSGIAEAVRRGRPPANLIALNQQHRMRRQIGDAIGIAFYPEVDLRTASSVHTRSVRTVPTHQPQVVIVDTGGLAALVARRGGTSSRYNLANAQLAANVLHVPLTSATNPGSVGLISPFVPQARLLQALTSGLQPAAVASTVHRFQGGETDIVLYDAVESTGSRFSPHTWFTETHMGSEGARLLNVAMSRAREQAILLADMSYLRTICPAGTPVRRFLSHMSEYAELRPWPTVADSNGPTRRDQDLTQVLDDIAAATSTVDIFTAATDGPLTRQISEAIAMLPDTVKVSIWYRADDPTSMRCVEDPLRHHHTMLHPLRPVYESCIVADAVVWSATGPILGSRSGTLLRTDHAGLADALRRQLLRRTVGGAPGTGEYAVRCGCGSLRVREEISGGPRKGVHSVCRSCGD</sequence>